<name>A0A1T0AZ56_9PAST</name>
<keyword evidence="7" id="KW-0998">Cell outer membrane</keyword>
<keyword evidence="10" id="KW-1185">Reference proteome</keyword>
<evidence type="ECO:0000313" key="10">
    <source>
        <dbReference type="Proteomes" id="UP000190023"/>
    </source>
</evidence>
<evidence type="ECO:0000313" key="9">
    <source>
        <dbReference type="EMBL" id="OOS02959.1"/>
    </source>
</evidence>
<dbReference type="InterPro" id="IPR003423">
    <property type="entry name" value="OMP_efflux"/>
</dbReference>
<keyword evidence="8" id="KW-0732">Signal</keyword>
<dbReference type="GO" id="GO:0009279">
    <property type="term" value="C:cell outer membrane"/>
    <property type="evidence" value="ECO:0007669"/>
    <property type="project" value="UniProtKB-SubCell"/>
</dbReference>
<comment type="subcellular location">
    <subcellularLocation>
        <location evidence="1">Cell outer membrane</location>
    </subcellularLocation>
</comment>
<dbReference type="AlphaFoldDB" id="A0A1T0AZ56"/>
<dbReference type="Gene3D" id="1.20.1600.10">
    <property type="entry name" value="Outer membrane efflux proteins (OEP)"/>
    <property type="match status" value="1"/>
</dbReference>
<evidence type="ECO:0000256" key="1">
    <source>
        <dbReference type="ARBA" id="ARBA00004442"/>
    </source>
</evidence>
<keyword evidence="6" id="KW-0472">Membrane</keyword>
<feature type="signal peptide" evidence="8">
    <location>
        <begin position="1"/>
        <end position="24"/>
    </location>
</feature>
<keyword evidence="3" id="KW-0813">Transport</keyword>
<sequence>MNKFKLLSSFCLLATTLASPLSMAQSNDLKSILRYALNSDPRILEANANINVAEAQKNISKAGHYPVLSLNNTHVFTQKNNKDGVTEHNKSNPSLQAQVNLFAWGGIQAAVERDTHKEGYFSHKRDETRDQIGKTIGNLYLVALRAKENIAIYKESIARHQRTLKDLKLITEYDEGRQFEITEAESRLFQVESTLEYHQRLLQLTLSQLSRYSKTPVTEADLVDPFIQEDTDAFIKRYHNTNLMQNPTYLAQQKELDSAKANIKVAKANRLPRVNLEGNLYKQGGYYVGLNMSWNVFDMSGAHTVDQNRATEIASQAKLQEILLELEEQARSSTIDMKQNRKRISVAQKQLGTHKKVVESKALQFKVGHSSLLDLLNAYRELSEVQVAEINARNDYRDAALNYLVAQTKIADWAGVTKVNLNLK</sequence>
<dbReference type="GO" id="GO:1990281">
    <property type="term" value="C:efflux pump complex"/>
    <property type="evidence" value="ECO:0007669"/>
    <property type="project" value="TreeGrafter"/>
</dbReference>
<dbReference type="PANTHER" id="PTHR30026:SF20">
    <property type="entry name" value="OUTER MEMBRANE PROTEIN TOLC"/>
    <property type="match status" value="1"/>
</dbReference>
<reference evidence="9 10" key="1">
    <citation type="submission" date="2017-02" db="EMBL/GenBank/DDBJ databases">
        <title>Draft genome sequence of Haemophilus felis CCUG 31170 type strain.</title>
        <authorList>
            <person name="Engstrom-Jakobsson H."/>
            <person name="Salva-Serra F."/>
            <person name="Thorell K."/>
            <person name="Gonzales-Siles L."/>
            <person name="Karlsson R."/>
            <person name="Boulund F."/>
            <person name="Engstrand L."/>
            <person name="Kristiansson E."/>
            <person name="Moore E."/>
        </authorList>
    </citation>
    <scope>NUCLEOTIDE SEQUENCE [LARGE SCALE GENOMIC DNA]</scope>
    <source>
        <strain evidence="9 10">CCUG 31170</strain>
    </source>
</reference>
<evidence type="ECO:0000256" key="8">
    <source>
        <dbReference type="SAM" id="SignalP"/>
    </source>
</evidence>
<evidence type="ECO:0000256" key="2">
    <source>
        <dbReference type="ARBA" id="ARBA00007613"/>
    </source>
</evidence>
<evidence type="ECO:0000256" key="4">
    <source>
        <dbReference type="ARBA" id="ARBA00022452"/>
    </source>
</evidence>
<protein>
    <recommendedName>
        <fullName evidence="11">Transporter</fullName>
    </recommendedName>
</protein>
<dbReference type="OrthoDB" id="8600604at2"/>
<comment type="caution">
    <text evidence="9">The sequence shown here is derived from an EMBL/GenBank/DDBJ whole genome shotgun (WGS) entry which is preliminary data.</text>
</comment>
<organism evidence="9 10">
    <name type="scientific">[Haemophilus] felis</name>
    <dbReference type="NCBI Taxonomy" id="123822"/>
    <lineage>
        <taxon>Bacteria</taxon>
        <taxon>Pseudomonadati</taxon>
        <taxon>Pseudomonadota</taxon>
        <taxon>Gammaproteobacteria</taxon>
        <taxon>Pasteurellales</taxon>
        <taxon>Pasteurellaceae</taxon>
    </lineage>
</organism>
<dbReference type="GO" id="GO:0015288">
    <property type="term" value="F:porin activity"/>
    <property type="evidence" value="ECO:0007669"/>
    <property type="project" value="TreeGrafter"/>
</dbReference>
<comment type="similarity">
    <text evidence="2">Belongs to the outer membrane factor (OMF) (TC 1.B.17) family.</text>
</comment>
<dbReference type="STRING" id="123822.B0188_07000"/>
<evidence type="ECO:0008006" key="11">
    <source>
        <dbReference type="Google" id="ProtNLM"/>
    </source>
</evidence>
<dbReference type="Proteomes" id="UP000190023">
    <property type="component" value="Unassembled WGS sequence"/>
</dbReference>
<dbReference type="PANTHER" id="PTHR30026">
    <property type="entry name" value="OUTER MEMBRANE PROTEIN TOLC"/>
    <property type="match status" value="1"/>
</dbReference>
<evidence type="ECO:0000256" key="7">
    <source>
        <dbReference type="ARBA" id="ARBA00023237"/>
    </source>
</evidence>
<keyword evidence="4" id="KW-1134">Transmembrane beta strand</keyword>
<dbReference type="Pfam" id="PF02321">
    <property type="entry name" value="OEP"/>
    <property type="match status" value="2"/>
</dbReference>
<evidence type="ECO:0000256" key="6">
    <source>
        <dbReference type="ARBA" id="ARBA00023136"/>
    </source>
</evidence>
<dbReference type="SUPFAM" id="SSF56954">
    <property type="entry name" value="Outer membrane efflux proteins (OEP)"/>
    <property type="match status" value="1"/>
</dbReference>
<evidence type="ECO:0000256" key="3">
    <source>
        <dbReference type="ARBA" id="ARBA00022448"/>
    </source>
</evidence>
<evidence type="ECO:0000256" key="5">
    <source>
        <dbReference type="ARBA" id="ARBA00022692"/>
    </source>
</evidence>
<accession>A0A1T0AZ56</accession>
<dbReference type="EMBL" id="MUYB01000028">
    <property type="protein sequence ID" value="OOS02959.1"/>
    <property type="molecule type" value="Genomic_DNA"/>
</dbReference>
<keyword evidence="5" id="KW-0812">Transmembrane</keyword>
<proteinExistence type="inferred from homology"/>
<feature type="chain" id="PRO_5012504268" description="Transporter" evidence="8">
    <location>
        <begin position="25"/>
        <end position="424"/>
    </location>
</feature>
<dbReference type="InterPro" id="IPR051906">
    <property type="entry name" value="TolC-like"/>
</dbReference>
<gene>
    <name evidence="9" type="ORF">B0188_07000</name>
</gene>
<dbReference type="GO" id="GO:0015562">
    <property type="term" value="F:efflux transmembrane transporter activity"/>
    <property type="evidence" value="ECO:0007669"/>
    <property type="project" value="InterPro"/>
</dbReference>